<proteinExistence type="predicted"/>
<sequence length="250" mass="27421">MKINNLNKTLLAAFMAVTLASCSNSSAPQSDAAANESADTEVVAENSDIIDESIKEDSENNKPADSEVVEDKESTKNSDNKEISSDKKSTIDVEKKEDSSTENKEENNDKKDTTAEDKEENNSQDNINYQEKDGSYISNLVSSKNGDRDPQMGLSSLSNLNIENNSLILEGSIDYLQNPDSYDNSEDYDKATYNFKINSDTKFQAVGGLAEPKIFSPEEFVKYYNEVKDSGLALKIEVKDGVATTVSIAS</sequence>
<evidence type="ECO:0008006" key="5">
    <source>
        <dbReference type="Google" id="ProtNLM"/>
    </source>
</evidence>
<gene>
    <name evidence="3" type="ORF">CYJ34_08295</name>
</gene>
<feature type="signal peptide" evidence="2">
    <location>
        <begin position="1"/>
        <end position="26"/>
    </location>
</feature>
<reference evidence="3 4" key="1">
    <citation type="submission" date="2017-12" db="EMBL/GenBank/DDBJ databases">
        <title>Phylogenetic diversity of female urinary microbiome.</title>
        <authorList>
            <person name="Thomas-White K."/>
            <person name="Wolfe A.J."/>
        </authorList>
    </citation>
    <scope>NUCLEOTIDE SEQUENCE [LARGE SCALE GENOMIC DNA]</scope>
    <source>
        <strain evidence="3 4">UMB0119</strain>
    </source>
</reference>
<feature type="compositionally biased region" description="Basic and acidic residues" evidence="1">
    <location>
        <begin position="52"/>
        <end position="116"/>
    </location>
</feature>
<dbReference type="PROSITE" id="PS51257">
    <property type="entry name" value="PROKAR_LIPOPROTEIN"/>
    <property type="match status" value="1"/>
</dbReference>
<evidence type="ECO:0000313" key="3">
    <source>
        <dbReference type="EMBL" id="PKZ15276.1"/>
    </source>
</evidence>
<name>A0A2I1M561_9FIRM</name>
<evidence type="ECO:0000256" key="1">
    <source>
        <dbReference type="SAM" id="MobiDB-lite"/>
    </source>
</evidence>
<dbReference type="Proteomes" id="UP000234335">
    <property type="component" value="Unassembled WGS sequence"/>
</dbReference>
<organism evidence="3 4">
    <name type="scientific">Anaerococcus octavius</name>
    <dbReference type="NCBI Taxonomy" id="54007"/>
    <lineage>
        <taxon>Bacteria</taxon>
        <taxon>Bacillati</taxon>
        <taxon>Bacillota</taxon>
        <taxon>Tissierellia</taxon>
        <taxon>Tissierellales</taxon>
        <taxon>Peptoniphilaceae</taxon>
        <taxon>Anaerococcus</taxon>
    </lineage>
</organism>
<dbReference type="RefSeq" id="WP_101540809.1">
    <property type="nucleotide sequence ID" value="NZ_PKGS01000007.1"/>
</dbReference>
<keyword evidence="2" id="KW-0732">Signal</keyword>
<protein>
    <recommendedName>
        <fullName evidence="5">Lipoprotein</fullName>
    </recommendedName>
</protein>
<feature type="chain" id="PRO_5039476868" description="Lipoprotein" evidence="2">
    <location>
        <begin position="27"/>
        <end position="250"/>
    </location>
</feature>
<evidence type="ECO:0000313" key="4">
    <source>
        <dbReference type="Proteomes" id="UP000234335"/>
    </source>
</evidence>
<feature type="region of interest" description="Disordered" evidence="1">
    <location>
        <begin position="23"/>
        <end position="150"/>
    </location>
</feature>
<comment type="caution">
    <text evidence="3">The sequence shown here is derived from an EMBL/GenBank/DDBJ whole genome shotgun (WGS) entry which is preliminary data.</text>
</comment>
<dbReference type="EMBL" id="PKGS01000007">
    <property type="protein sequence ID" value="PKZ15276.1"/>
    <property type="molecule type" value="Genomic_DNA"/>
</dbReference>
<accession>A0A2I1M561</accession>
<evidence type="ECO:0000256" key="2">
    <source>
        <dbReference type="SAM" id="SignalP"/>
    </source>
</evidence>
<dbReference type="AlphaFoldDB" id="A0A2I1M561"/>
<keyword evidence="4" id="KW-1185">Reference proteome</keyword>